<feature type="compositionally biased region" description="Low complexity" evidence="1">
    <location>
        <begin position="29"/>
        <end position="42"/>
    </location>
</feature>
<dbReference type="Proteomes" id="UP000215914">
    <property type="component" value="Unassembled WGS sequence"/>
</dbReference>
<reference evidence="2" key="2">
    <citation type="submission" date="2020-06" db="EMBL/GenBank/DDBJ databases">
        <title>Helianthus annuus Genome sequencing and assembly Release 2.</title>
        <authorList>
            <person name="Gouzy J."/>
            <person name="Langlade N."/>
            <person name="Munos S."/>
        </authorList>
    </citation>
    <scope>NUCLEOTIDE SEQUENCE</scope>
    <source>
        <tissue evidence="2">Leaves</tissue>
    </source>
</reference>
<keyword evidence="3" id="KW-1185">Reference proteome</keyword>
<protein>
    <submittedName>
        <fullName evidence="2">Uncharacterized protein</fullName>
    </submittedName>
</protein>
<dbReference type="Gramene" id="mRNA:HanXRQr2_Chr17g0829751">
    <property type="protein sequence ID" value="mRNA:HanXRQr2_Chr17g0829751"/>
    <property type="gene ID" value="HanXRQr2_Chr17g0829751"/>
</dbReference>
<evidence type="ECO:0000313" key="3">
    <source>
        <dbReference type="Proteomes" id="UP000215914"/>
    </source>
</evidence>
<reference evidence="2" key="1">
    <citation type="journal article" date="2017" name="Nature">
        <title>The sunflower genome provides insights into oil metabolism, flowering and Asterid evolution.</title>
        <authorList>
            <person name="Badouin H."/>
            <person name="Gouzy J."/>
            <person name="Grassa C.J."/>
            <person name="Murat F."/>
            <person name="Staton S.E."/>
            <person name="Cottret L."/>
            <person name="Lelandais-Briere C."/>
            <person name="Owens G.L."/>
            <person name="Carrere S."/>
            <person name="Mayjonade B."/>
            <person name="Legrand L."/>
            <person name="Gill N."/>
            <person name="Kane N.C."/>
            <person name="Bowers J.E."/>
            <person name="Hubner S."/>
            <person name="Bellec A."/>
            <person name="Berard A."/>
            <person name="Berges H."/>
            <person name="Blanchet N."/>
            <person name="Boniface M.C."/>
            <person name="Brunel D."/>
            <person name="Catrice O."/>
            <person name="Chaidir N."/>
            <person name="Claudel C."/>
            <person name="Donnadieu C."/>
            <person name="Faraut T."/>
            <person name="Fievet G."/>
            <person name="Helmstetter N."/>
            <person name="King M."/>
            <person name="Knapp S.J."/>
            <person name="Lai Z."/>
            <person name="Le Paslier M.C."/>
            <person name="Lippi Y."/>
            <person name="Lorenzon L."/>
            <person name="Mandel J.R."/>
            <person name="Marage G."/>
            <person name="Marchand G."/>
            <person name="Marquand E."/>
            <person name="Bret-Mestries E."/>
            <person name="Morien E."/>
            <person name="Nambeesan S."/>
            <person name="Nguyen T."/>
            <person name="Pegot-Espagnet P."/>
            <person name="Pouilly N."/>
            <person name="Raftis F."/>
            <person name="Sallet E."/>
            <person name="Schiex T."/>
            <person name="Thomas J."/>
            <person name="Vandecasteele C."/>
            <person name="Vares D."/>
            <person name="Vear F."/>
            <person name="Vautrin S."/>
            <person name="Crespi M."/>
            <person name="Mangin B."/>
            <person name="Burke J.M."/>
            <person name="Salse J."/>
            <person name="Munos S."/>
            <person name="Vincourt P."/>
            <person name="Rieseberg L.H."/>
            <person name="Langlade N.B."/>
        </authorList>
    </citation>
    <scope>NUCLEOTIDE SEQUENCE</scope>
    <source>
        <tissue evidence="2">Leaves</tissue>
    </source>
</reference>
<accession>A0A9K3DME7</accession>
<sequence>MALSSSSKMTTPTSDPSTQGTITGIMALSSSSKMTTPTSKCL</sequence>
<evidence type="ECO:0000313" key="2">
    <source>
        <dbReference type="EMBL" id="KAF5757700.1"/>
    </source>
</evidence>
<dbReference type="EMBL" id="MNCJ02000332">
    <property type="protein sequence ID" value="KAF5757700.1"/>
    <property type="molecule type" value="Genomic_DNA"/>
</dbReference>
<proteinExistence type="predicted"/>
<evidence type="ECO:0000256" key="1">
    <source>
        <dbReference type="SAM" id="MobiDB-lite"/>
    </source>
</evidence>
<gene>
    <name evidence="2" type="ORF">HanXRQr2_Chr17g0829751</name>
</gene>
<name>A0A9K3DME7_HELAN</name>
<comment type="caution">
    <text evidence="2">The sequence shown here is derived from an EMBL/GenBank/DDBJ whole genome shotgun (WGS) entry which is preliminary data.</text>
</comment>
<feature type="compositionally biased region" description="Polar residues" evidence="1">
    <location>
        <begin position="1"/>
        <end position="22"/>
    </location>
</feature>
<feature type="region of interest" description="Disordered" evidence="1">
    <location>
        <begin position="1"/>
        <end position="42"/>
    </location>
</feature>
<dbReference type="AlphaFoldDB" id="A0A9K3DME7"/>
<organism evidence="2 3">
    <name type="scientific">Helianthus annuus</name>
    <name type="common">Common sunflower</name>
    <dbReference type="NCBI Taxonomy" id="4232"/>
    <lineage>
        <taxon>Eukaryota</taxon>
        <taxon>Viridiplantae</taxon>
        <taxon>Streptophyta</taxon>
        <taxon>Embryophyta</taxon>
        <taxon>Tracheophyta</taxon>
        <taxon>Spermatophyta</taxon>
        <taxon>Magnoliopsida</taxon>
        <taxon>eudicotyledons</taxon>
        <taxon>Gunneridae</taxon>
        <taxon>Pentapetalae</taxon>
        <taxon>asterids</taxon>
        <taxon>campanulids</taxon>
        <taxon>Asterales</taxon>
        <taxon>Asteraceae</taxon>
        <taxon>Asteroideae</taxon>
        <taxon>Heliantheae alliance</taxon>
        <taxon>Heliantheae</taxon>
        <taxon>Helianthus</taxon>
    </lineage>
</organism>